<dbReference type="SUPFAM" id="SSF54427">
    <property type="entry name" value="NTF2-like"/>
    <property type="match status" value="1"/>
</dbReference>
<dbReference type="Proteomes" id="UP000307507">
    <property type="component" value="Unassembled WGS sequence"/>
</dbReference>
<dbReference type="PROSITE" id="PS51257">
    <property type="entry name" value="PROKAR_LIPOPROTEIN"/>
    <property type="match status" value="1"/>
</dbReference>
<dbReference type="AlphaFoldDB" id="A0A4S3ZRE4"/>
<organism evidence="2 3">
    <name type="scientific">Flavobacterium supellecticarium</name>
    <dbReference type="NCBI Taxonomy" id="2565924"/>
    <lineage>
        <taxon>Bacteria</taxon>
        <taxon>Pseudomonadati</taxon>
        <taxon>Bacteroidota</taxon>
        <taxon>Flavobacteriia</taxon>
        <taxon>Flavobacteriales</taxon>
        <taxon>Flavobacteriaceae</taxon>
        <taxon>Flavobacterium</taxon>
    </lineage>
</organism>
<dbReference type="Pfam" id="PF13474">
    <property type="entry name" value="SnoaL_3"/>
    <property type="match status" value="1"/>
</dbReference>
<comment type="caution">
    <text evidence="2">The sequence shown here is derived from an EMBL/GenBank/DDBJ whole genome shotgun (WGS) entry which is preliminary data.</text>
</comment>
<proteinExistence type="predicted"/>
<dbReference type="RefSeq" id="WP_136404088.1">
    <property type="nucleotide sequence ID" value="NZ_SSNZ01000009.1"/>
</dbReference>
<gene>
    <name evidence="2" type="ORF">E6C50_15190</name>
</gene>
<name>A0A4S3ZRE4_9FLAO</name>
<dbReference type="EMBL" id="SSNZ01000009">
    <property type="protein sequence ID" value="THF48186.1"/>
    <property type="molecule type" value="Genomic_DNA"/>
</dbReference>
<dbReference type="Gene3D" id="3.10.450.50">
    <property type="match status" value="1"/>
</dbReference>
<keyword evidence="3" id="KW-1185">Reference proteome</keyword>
<dbReference type="InterPro" id="IPR032710">
    <property type="entry name" value="NTF2-like_dom_sf"/>
</dbReference>
<feature type="domain" description="SnoaL-like" evidence="1">
    <location>
        <begin position="32"/>
        <end position="145"/>
    </location>
</feature>
<evidence type="ECO:0000313" key="3">
    <source>
        <dbReference type="Proteomes" id="UP000307507"/>
    </source>
</evidence>
<protein>
    <recommendedName>
        <fullName evidence="1">SnoaL-like domain-containing protein</fullName>
    </recommendedName>
</protein>
<evidence type="ECO:0000259" key="1">
    <source>
        <dbReference type="Pfam" id="PF13474"/>
    </source>
</evidence>
<accession>A0A4S3ZRE4</accession>
<evidence type="ECO:0000313" key="2">
    <source>
        <dbReference type="EMBL" id="THF48186.1"/>
    </source>
</evidence>
<sequence length="172" mass="19848">MQKTVLLLATASLFASCMKPSEEAINEEKQEINMMLDEWHQAAAEADYNDYFNDLTDDATYIGTDATENWNKKAFGEFAKPYFDKGKAWIFKPLQRNIYFNEDLSMAWFDELLDTQMKICRGSGVVIKKDGEWKIKHYVLSMTIPNDKINDVVKAKNDIENKLASELKKQTP</sequence>
<reference evidence="2 3" key="1">
    <citation type="submission" date="2019-04" db="EMBL/GenBank/DDBJ databases">
        <title>Flavobacterium sp. nov. isolated from construction timber.</title>
        <authorList>
            <person name="Lin S.-Y."/>
            <person name="Chang C.-T."/>
            <person name="Young C.-C."/>
        </authorList>
    </citation>
    <scope>NUCLEOTIDE SEQUENCE [LARGE SCALE GENOMIC DNA]</scope>
    <source>
        <strain evidence="2 3">CC-CTC003</strain>
    </source>
</reference>
<dbReference type="InterPro" id="IPR037401">
    <property type="entry name" value="SnoaL-like"/>
</dbReference>
<dbReference type="OrthoDB" id="271716at2"/>